<reference evidence="2" key="1">
    <citation type="submission" date="2020-05" db="EMBL/GenBank/DDBJ databases">
        <authorList>
            <person name="Chiriac C."/>
            <person name="Salcher M."/>
            <person name="Ghai R."/>
            <person name="Kavagutti S V."/>
        </authorList>
    </citation>
    <scope>NUCLEOTIDE SEQUENCE</scope>
</reference>
<organism evidence="2">
    <name type="scientific">freshwater metagenome</name>
    <dbReference type="NCBI Taxonomy" id="449393"/>
    <lineage>
        <taxon>unclassified sequences</taxon>
        <taxon>metagenomes</taxon>
        <taxon>ecological metagenomes</taxon>
    </lineage>
</organism>
<evidence type="ECO:0000313" key="3">
    <source>
        <dbReference type="EMBL" id="CAB4819912.1"/>
    </source>
</evidence>
<dbReference type="EMBL" id="CAESAH010000006">
    <property type="protein sequence ID" value="CAB4333615.1"/>
    <property type="molecule type" value="Genomic_DNA"/>
</dbReference>
<dbReference type="EMBL" id="CAFABC010000007">
    <property type="protein sequence ID" value="CAB4819912.1"/>
    <property type="molecule type" value="Genomic_DNA"/>
</dbReference>
<evidence type="ECO:0000313" key="4">
    <source>
        <dbReference type="EMBL" id="CAB5138828.1"/>
    </source>
</evidence>
<evidence type="ECO:0000313" key="2">
    <source>
        <dbReference type="EMBL" id="CAB4723875.1"/>
    </source>
</evidence>
<protein>
    <submittedName>
        <fullName evidence="2">Unannotated protein</fullName>
    </submittedName>
</protein>
<sequence length="53" mass="5902">MSTASEPSQSENLVEEVRSELIEIDAMQVNDHGDRYEQLHQKLSTALSSIDGL</sequence>
<proteinExistence type="predicted"/>
<dbReference type="EMBL" id="CAFBRY010000005">
    <property type="protein sequence ID" value="CAB5138828.1"/>
    <property type="molecule type" value="Genomic_DNA"/>
</dbReference>
<name>A0A6J6RN00_9ZZZZ</name>
<evidence type="ECO:0000313" key="1">
    <source>
        <dbReference type="EMBL" id="CAB4333615.1"/>
    </source>
</evidence>
<dbReference type="AlphaFoldDB" id="A0A6J6RN00"/>
<accession>A0A6J6RN00</accession>
<dbReference type="EMBL" id="CAEZYO010000006">
    <property type="protein sequence ID" value="CAB4723875.1"/>
    <property type="molecule type" value="Genomic_DNA"/>
</dbReference>
<gene>
    <name evidence="2" type="ORF">UFOPK2731_00372</name>
    <name evidence="3" type="ORF">UFOPK3161_00485</name>
    <name evidence="1" type="ORF">UFOPK3962_00411</name>
    <name evidence="4" type="ORF">UFOPK4427_00356</name>
</gene>